<protein>
    <recommendedName>
        <fullName evidence="5">Thioesterase family protein</fullName>
    </recommendedName>
</protein>
<dbReference type="Pfam" id="PF20789">
    <property type="entry name" value="4HBT_3C"/>
    <property type="match status" value="1"/>
</dbReference>
<dbReference type="Pfam" id="PF13622">
    <property type="entry name" value="4HBT_3"/>
    <property type="match status" value="1"/>
</dbReference>
<dbReference type="InterPro" id="IPR042171">
    <property type="entry name" value="Acyl-CoA_hotdog"/>
</dbReference>
<evidence type="ECO:0008006" key="5">
    <source>
        <dbReference type="Google" id="ProtNLM"/>
    </source>
</evidence>
<evidence type="ECO:0000313" key="4">
    <source>
        <dbReference type="Proteomes" id="UP000039046"/>
    </source>
</evidence>
<feature type="domain" description="Acyl-CoA thioesterase-like C-terminal" evidence="2">
    <location>
        <begin position="181"/>
        <end position="315"/>
    </location>
</feature>
<evidence type="ECO:0000313" key="3">
    <source>
        <dbReference type="EMBL" id="CEJ89690.1"/>
    </source>
</evidence>
<keyword evidence="4" id="KW-1185">Reference proteome</keyword>
<evidence type="ECO:0000259" key="2">
    <source>
        <dbReference type="Pfam" id="PF20789"/>
    </source>
</evidence>
<dbReference type="InterPro" id="IPR049449">
    <property type="entry name" value="TesB_ACOT8-like_N"/>
</dbReference>
<dbReference type="AlphaFoldDB" id="A0A0A1TGX7"/>
<dbReference type="OrthoDB" id="2532955at2759"/>
<dbReference type="Proteomes" id="UP000039046">
    <property type="component" value="Unassembled WGS sequence"/>
</dbReference>
<feature type="domain" description="Acyl-CoA thioesterase-like N-terminal HotDog" evidence="1">
    <location>
        <begin position="41"/>
        <end position="114"/>
    </location>
</feature>
<dbReference type="InterPro" id="IPR052389">
    <property type="entry name" value="Sec_Metab_Biosynth-Assoc"/>
</dbReference>
<dbReference type="PANTHER" id="PTHR38110:SF1">
    <property type="entry name" value="THIOESTERASE DOMAIN-CONTAINING PROTEIN"/>
    <property type="match status" value="1"/>
</dbReference>
<accession>A0A0A1TGX7</accession>
<dbReference type="Gene3D" id="2.40.160.210">
    <property type="entry name" value="Acyl-CoA thioesterase, double hotdog domain"/>
    <property type="match status" value="1"/>
</dbReference>
<dbReference type="PANTHER" id="PTHR38110">
    <property type="entry name" value="CHROMOSOME 23, WHOLE GENOME SHOTGUN SEQUENCE"/>
    <property type="match status" value="1"/>
</dbReference>
<proteinExistence type="predicted"/>
<dbReference type="HOGENOM" id="CLU_050730_0_0_1"/>
<organism evidence="3 4">
    <name type="scientific">[Torrubiella] hemipterigena</name>
    <dbReference type="NCBI Taxonomy" id="1531966"/>
    <lineage>
        <taxon>Eukaryota</taxon>
        <taxon>Fungi</taxon>
        <taxon>Dikarya</taxon>
        <taxon>Ascomycota</taxon>
        <taxon>Pezizomycotina</taxon>
        <taxon>Sordariomycetes</taxon>
        <taxon>Hypocreomycetidae</taxon>
        <taxon>Hypocreales</taxon>
        <taxon>Clavicipitaceae</taxon>
        <taxon>Clavicipitaceae incertae sedis</taxon>
        <taxon>'Torrubiella' clade</taxon>
    </lineage>
</organism>
<evidence type="ECO:0000259" key="1">
    <source>
        <dbReference type="Pfam" id="PF13622"/>
    </source>
</evidence>
<dbReference type="InterPro" id="IPR049450">
    <property type="entry name" value="ACOT8-like_C"/>
</dbReference>
<reference evidence="3 4" key="1">
    <citation type="journal article" date="2015" name="Genome Announc.">
        <title>Draft Genome Sequence and Gene Annotation of the Entomopathogenic Fungus Verticillium hemipterigenum.</title>
        <authorList>
            <person name="Horn F."/>
            <person name="Habel A."/>
            <person name="Scharf D.H."/>
            <person name="Dworschak J."/>
            <person name="Brakhage A.A."/>
            <person name="Guthke R."/>
            <person name="Hertweck C."/>
            <person name="Linde J."/>
        </authorList>
    </citation>
    <scope>NUCLEOTIDE SEQUENCE [LARGE SCALE GENOMIC DNA]</scope>
</reference>
<dbReference type="EMBL" id="CDHN01000003">
    <property type="protein sequence ID" value="CEJ89690.1"/>
    <property type="molecule type" value="Genomic_DNA"/>
</dbReference>
<name>A0A0A1TGX7_9HYPO</name>
<dbReference type="STRING" id="1531966.A0A0A1TGX7"/>
<sequence length="333" mass="36581">MAELTAKDLAAMGIPSSLQDATAVRQLDSTTYAADLSVLYCVGAVPNGGYVASVFQRVAEAHLGLRGHPDTLIGHWEFLGRTIAGPAVLRVQEIKTGRSMSVLHISLYQAGLLPEFPWVSPTSKSEVNAYITNGDISKEQGISLPTGWVIPTPPPVPDFAALGQNTDRQWARTILPIMKRIPCMHNVEVYTLRTRPADLVKGASDYWIRLANGDKFVLSDLGFVVDCLAPVIVESYRPTDARQPASNDTIPFDKLFWYPTLVLNLDIKKKMAAQGEEWLRLRIAAKQILSGRFDIEFLVFDANGDYVAGSHHVALAVGSEKNTAGREKPKHKF</sequence>
<gene>
    <name evidence="3" type="ORF">VHEMI05515</name>
</gene>